<feature type="transmembrane region" description="Helical" evidence="4">
    <location>
        <begin position="138"/>
        <end position="157"/>
    </location>
</feature>
<feature type="transmembrane region" description="Helical" evidence="4">
    <location>
        <begin position="169"/>
        <end position="191"/>
    </location>
</feature>
<dbReference type="CDD" id="cd16917">
    <property type="entry name" value="HATPase_UhpB-NarQ-NarX-like"/>
    <property type="match status" value="1"/>
</dbReference>
<dbReference type="GO" id="GO:0016020">
    <property type="term" value="C:membrane"/>
    <property type="evidence" value="ECO:0007669"/>
    <property type="project" value="InterPro"/>
</dbReference>
<name>A0A2V5IY25_9MICC</name>
<accession>A0A2V5IY25</accession>
<dbReference type="Gene3D" id="3.30.565.10">
    <property type="entry name" value="Histidine kinase-like ATPase, C-terminal domain"/>
    <property type="match status" value="1"/>
</dbReference>
<keyword evidence="7" id="KW-1185">Reference proteome</keyword>
<dbReference type="PANTHER" id="PTHR24421:SF63">
    <property type="entry name" value="SENSOR HISTIDINE KINASE DESK"/>
    <property type="match status" value="1"/>
</dbReference>
<dbReference type="InterPro" id="IPR036890">
    <property type="entry name" value="HATPase_C_sf"/>
</dbReference>
<feature type="transmembrane region" description="Helical" evidence="4">
    <location>
        <begin position="58"/>
        <end position="78"/>
    </location>
</feature>
<dbReference type="AlphaFoldDB" id="A0A2V5IY25"/>
<dbReference type="PANTHER" id="PTHR24421">
    <property type="entry name" value="NITRATE/NITRITE SENSOR PROTEIN NARX-RELATED"/>
    <property type="match status" value="1"/>
</dbReference>
<keyword evidence="4" id="KW-0472">Membrane</keyword>
<dbReference type="InterPro" id="IPR050482">
    <property type="entry name" value="Sensor_HK_TwoCompSys"/>
</dbReference>
<sequence>MPALSPEIPHPTTAPGRSVRTTWTYTLGSIVFVLVVLDAMLLSLAVESFNNQYDVVSTLLVVILLASMVTQIRYCWFLQSGLGSGLPRPLWSAALLVPPLAVWILGLFVPAAALMWALPLWLGIALIVCLLPLRPRIAALGAGVVVSLLHPFLFSLINGESNSFSDNQGMNMLLVYAAGMPLVILSSLWWWRIVVELDKHRMIAGELAVAQERLRFAADLHDIQGHHLQVIALKSELAERLLAAHPEAAREHIHETRLIAKQALEETRSLVSGYRETVLENELENAREVVSAAGAHCELTLDSLPSSPALRTALAMTVREATTNILRHSDATHASIIWTNAADGSTLTISNNGVSTSPANTPNSGNGLTGLRERLEALQGTLKVTVNAERFELRATIPSKGTIA</sequence>
<evidence type="ECO:0000256" key="4">
    <source>
        <dbReference type="SAM" id="Phobius"/>
    </source>
</evidence>
<evidence type="ECO:0000256" key="2">
    <source>
        <dbReference type="ARBA" id="ARBA00022777"/>
    </source>
</evidence>
<dbReference type="Proteomes" id="UP000247980">
    <property type="component" value="Unassembled WGS sequence"/>
</dbReference>
<dbReference type="Pfam" id="PF07730">
    <property type="entry name" value="HisKA_3"/>
    <property type="match status" value="1"/>
</dbReference>
<keyword evidence="2 6" id="KW-0418">Kinase</keyword>
<reference evidence="6 7" key="1">
    <citation type="submission" date="2018-05" db="EMBL/GenBank/DDBJ databases">
        <title>Genetic diversity of glacier-inhabiting Cryobacterium bacteria in China and description of Cryobacterium mengkeensis sp. nov. and Arthrobacter glacialis sp. nov.</title>
        <authorList>
            <person name="Liu Q."/>
            <person name="Xin Y.-H."/>
        </authorList>
    </citation>
    <scope>NUCLEOTIDE SEQUENCE [LARGE SCALE GENOMIC DNA]</scope>
    <source>
        <strain evidence="6 7">B7</strain>
    </source>
</reference>
<evidence type="ECO:0000313" key="7">
    <source>
        <dbReference type="Proteomes" id="UP000247980"/>
    </source>
</evidence>
<evidence type="ECO:0000259" key="5">
    <source>
        <dbReference type="Pfam" id="PF07730"/>
    </source>
</evidence>
<keyword evidence="1" id="KW-0808">Transferase</keyword>
<keyword evidence="4" id="KW-1133">Transmembrane helix</keyword>
<organism evidence="6 7">
    <name type="scientific">Arthrobacter psychrolactophilus</name>
    <dbReference type="NCBI Taxonomy" id="92442"/>
    <lineage>
        <taxon>Bacteria</taxon>
        <taxon>Bacillati</taxon>
        <taxon>Actinomycetota</taxon>
        <taxon>Actinomycetes</taxon>
        <taxon>Micrococcales</taxon>
        <taxon>Micrococcaceae</taxon>
        <taxon>Arthrobacter</taxon>
    </lineage>
</organism>
<keyword evidence="3" id="KW-0902">Two-component regulatory system</keyword>
<dbReference type="SUPFAM" id="SSF55874">
    <property type="entry name" value="ATPase domain of HSP90 chaperone/DNA topoisomerase II/histidine kinase"/>
    <property type="match status" value="1"/>
</dbReference>
<protein>
    <submittedName>
        <fullName evidence="6">Histidine kinase</fullName>
    </submittedName>
</protein>
<dbReference type="Gene3D" id="1.20.5.1930">
    <property type="match status" value="1"/>
</dbReference>
<gene>
    <name evidence="6" type="ORF">CVS30_07405</name>
</gene>
<comment type="caution">
    <text evidence="6">The sequence shown here is derived from an EMBL/GenBank/DDBJ whole genome shotgun (WGS) entry which is preliminary data.</text>
</comment>
<keyword evidence="4" id="KW-0812">Transmembrane</keyword>
<dbReference type="OrthoDB" id="5241784at2"/>
<dbReference type="EMBL" id="QJVC01000004">
    <property type="protein sequence ID" value="PYI39224.1"/>
    <property type="molecule type" value="Genomic_DNA"/>
</dbReference>
<feature type="transmembrane region" description="Helical" evidence="4">
    <location>
        <begin position="25"/>
        <end position="46"/>
    </location>
</feature>
<dbReference type="GO" id="GO:0046983">
    <property type="term" value="F:protein dimerization activity"/>
    <property type="evidence" value="ECO:0007669"/>
    <property type="project" value="InterPro"/>
</dbReference>
<evidence type="ECO:0000313" key="6">
    <source>
        <dbReference type="EMBL" id="PYI39224.1"/>
    </source>
</evidence>
<feature type="domain" description="Signal transduction histidine kinase subgroup 3 dimerisation and phosphoacceptor" evidence="5">
    <location>
        <begin position="212"/>
        <end position="278"/>
    </location>
</feature>
<feature type="transmembrane region" description="Helical" evidence="4">
    <location>
        <begin position="90"/>
        <end position="108"/>
    </location>
</feature>
<feature type="transmembrane region" description="Helical" evidence="4">
    <location>
        <begin position="114"/>
        <end position="131"/>
    </location>
</feature>
<dbReference type="GO" id="GO:0000155">
    <property type="term" value="F:phosphorelay sensor kinase activity"/>
    <property type="evidence" value="ECO:0007669"/>
    <property type="project" value="InterPro"/>
</dbReference>
<proteinExistence type="predicted"/>
<evidence type="ECO:0000256" key="1">
    <source>
        <dbReference type="ARBA" id="ARBA00022679"/>
    </source>
</evidence>
<dbReference type="RefSeq" id="WP_110484782.1">
    <property type="nucleotide sequence ID" value="NZ_QJVC01000004.1"/>
</dbReference>
<evidence type="ECO:0000256" key="3">
    <source>
        <dbReference type="ARBA" id="ARBA00023012"/>
    </source>
</evidence>
<dbReference type="InterPro" id="IPR011712">
    <property type="entry name" value="Sig_transdc_His_kin_sub3_dim/P"/>
</dbReference>